<name>F6EQM6_HOYSD</name>
<sequence length="56" mass="6062">MQVARAFSRDETASPTDISVIDEAARESDIPPQLRRTTATSFLAIPHAPVPRDGAQ</sequence>
<evidence type="ECO:0000256" key="1">
    <source>
        <dbReference type="SAM" id="MobiDB-lite"/>
    </source>
</evidence>
<accession>F6EQM6</accession>
<evidence type="ECO:0000313" key="3">
    <source>
        <dbReference type="Proteomes" id="UP000009235"/>
    </source>
</evidence>
<protein>
    <submittedName>
        <fullName evidence="2">Uncharacterized protein</fullName>
    </submittedName>
</protein>
<keyword evidence="3" id="KW-1185">Reference proteome</keyword>
<evidence type="ECO:0000313" key="2">
    <source>
        <dbReference type="EMBL" id="AEF41903.1"/>
    </source>
</evidence>
<dbReference type="Proteomes" id="UP000009235">
    <property type="component" value="Chromosome"/>
</dbReference>
<reference evidence="2 3" key="1">
    <citation type="journal article" date="2011" name="J. Bacteriol.">
        <title>Complete genome sequence of Amycolicicoccus subflavus DQS3-9A1T, an actinomycete isolated from crude oil-polluted soil.</title>
        <authorList>
            <person name="Cai M."/>
            <person name="Chen W.M."/>
            <person name="Nie Y."/>
            <person name="Chi C.Q."/>
            <person name="Wang Y.N."/>
            <person name="Tang Y.Q."/>
            <person name="Li G.Y."/>
            <person name="Wu X.L."/>
        </authorList>
    </citation>
    <scope>NUCLEOTIDE SEQUENCE [LARGE SCALE GENOMIC DNA]</scope>
    <source>
        <strain evidence="3">DSM 45089 / DQS3-9A1</strain>
    </source>
</reference>
<dbReference type="HOGENOM" id="CLU_3003885_0_0_11"/>
<dbReference type="AlphaFoldDB" id="F6EQM6"/>
<organism evidence="2 3">
    <name type="scientific">Hoyosella subflava (strain DSM 45089 / JCM 17490 / NBRC 109087 / DQS3-9A1)</name>
    <name type="common">Amycolicicoccus subflavus</name>
    <dbReference type="NCBI Taxonomy" id="443218"/>
    <lineage>
        <taxon>Bacteria</taxon>
        <taxon>Bacillati</taxon>
        <taxon>Actinomycetota</taxon>
        <taxon>Actinomycetes</taxon>
        <taxon>Mycobacteriales</taxon>
        <taxon>Hoyosellaceae</taxon>
        <taxon>Hoyosella</taxon>
    </lineage>
</organism>
<dbReference type="EMBL" id="CP002786">
    <property type="protein sequence ID" value="AEF41903.1"/>
    <property type="molecule type" value="Genomic_DNA"/>
</dbReference>
<gene>
    <name evidence="2" type="ordered locus">AS9A_3462</name>
</gene>
<feature type="region of interest" description="Disordered" evidence="1">
    <location>
        <begin position="1"/>
        <end position="35"/>
    </location>
</feature>
<dbReference type="KEGG" id="asd:AS9A_3462"/>
<proteinExistence type="predicted"/>